<feature type="region of interest" description="Disordered" evidence="1">
    <location>
        <begin position="218"/>
        <end position="243"/>
    </location>
</feature>
<proteinExistence type="predicted"/>
<dbReference type="OMA" id="RVHRTCH"/>
<feature type="compositionally biased region" description="Low complexity" evidence="1">
    <location>
        <begin position="93"/>
        <end position="113"/>
    </location>
</feature>
<evidence type="ECO:0000256" key="1">
    <source>
        <dbReference type="SAM" id="MobiDB-lite"/>
    </source>
</evidence>
<evidence type="ECO:0000313" key="3">
    <source>
        <dbReference type="Proteomes" id="UP000193240"/>
    </source>
</evidence>
<evidence type="ECO:0000313" key="2">
    <source>
        <dbReference type="EMBL" id="OSS44063.1"/>
    </source>
</evidence>
<dbReference type="InParanoid" id="A0A1Y2LJ73"/>
<dbReference type="EMBL" id="KZ107859">
    <property type="protein sequence ID" value="OSS44063.1"/>
    <property type="molecule type" value="Genomic_DNA"/>
</dbReference>
<name>A0A1Y2LJ73_EPING</name>
<accession>A0A1Y2LJ73</accession>
<keyword evidence="3" id="KW-1185">Reference proteome</keyword>
<gene>
    <name evidence="2" type="ORF">B5807_11186</name>
</gene>
<reference evidence="2 3" key="1">
    <citation type="journal article" date="2017" name="Genome Announc.">
        <title>Genome sequence of the saprophytic ascomycete Epicoccum nigrum ICMP 19927 strain isolated from New Zealand.</title>
        <authorList>
            <person name="Fokin M."/>
            <person name="Fleetwood D."/>
            <person name="Weir B.S."/>
            <person name="Villas-Boas S.G."/>
        </authorList>
    </citation>
    <scope>NUCLEOTIDE SEQUENCE [LARGE SCALE GENOMIC DNA]</scope>
    <source>
        <strain evidence="2 3">ICMP 19927</strain>
    </source>
</reference>
<feature type="region of interest" description="Disordered" evidence="1">
    <location>
        <begin position="1"/>
        <end position="113"/>
    </location>
</feature>
<organism evidence="2 3">
    <name type="scientific">Epicoccum nigrum</name>
    <name type="common">Soil fungus</name>
    <name type="synonym">Epicoccum purpurascens</name>
    <dbReference type="NCBI Taxonomy" id="105696"/>
    <lineage>
        <taxon>Eukaryota</taxon>
        <taxon>Fungi</taxon>
        <taxon>Dikarya</taxon>
        <taxon>Ascomycota</taxon>
        <taxon>Pezizomycotina</taxon>
        <taxon>Dothideomycetes</taxon>
        <taxon>Pleosporomycetidae</taxon>
        <taxon>Pleosporales</taxon>
        <taxon>Pleosporineae</taxon>
        <taxon>Didymellaceae</taxon>
        <taxon>Epicoccum</taxon>
    </lineage>
</organism>
<feature type="compositionally biased region" description="Low complexity" evidence="1">
    <location>
        <begin position="52"/>
        <end position="75"/>
    </location>
</feature>
<dbReference type="AlphaFoldDB" id="A0A1Y2LJ73"/>
<dbReference type="Proteomes" id="UP000193240">
    <property type="component" value="Unassembled WGS sequence"/>
</dbReference>
<feature type="compositionally biased region" description="Polar residues" evidence="1">
    <location>
        <begin position="76"/>
        <end position="86"/>
    </location>
</feature>
<sequence>MSTPRPPPVAAATAGPHDGERRKSLGKYVKRMSSVFKREKPGKGVPTLSSISSEPVASTPAPAPAPASAVEQQQSGVGTETETETAITDPATQEAAQEQQPAQAESSSSVATPAAPDLALTLTPTTSIHVPAPAPAQPAAVLDRNAMQRERARALFAKYGLTLEPHEFIVTSAAGPLVPRVEKPIRMRVHRSCHQCGTLYGHDKVCVQCEHRRCKQCPRYPKKKTSSGEKKEKAAKEDPEQPRKKKLLTVTTRYGKELAYQPATQRVRRTCHKCDAFFVPATATTCESCNHVRCTKCPREPAKRNKWPAGYPGDVDPESEDEADADAERAMEQFRRIWRKPRRIVRWECEQCHSLFRQGSHLCPGCGHERCDDCSRSPIKKPRSEESFDPAVVAAVEAKLRALGVGVDSADDAPSSGPEYR</sequence>
<feature type="compositionally biased region" description="Basic and acidic residues" evidence="1">
    <location>
        <begin position="226"/>
        <end position="242"/>
    </location>
</feature>
<protein>
    <submittedName>
        <fullName evidence="2">Uncharacterized protein</fullName>
    </submittedName>
</protein>